<dbReference type="InterPro" id="IPR016181">
    <property type="entry name" value="Acyl_CoA_acyltransferase"/>
</dbReference>
<dbReference type="GO" id="GO:0016747">
    <property type="term" value="F:acyltransferase activity, transferring groups other than amino-acyl groups"/>
    <property type="evidence" value="ECO:0007669"/>
    <property type="project" value="InterPro"/>
</dbReference>
<feature type="domain" description="N-acetyltransferase" evidence="1">
    <location>
        <begin position="9"/>
        <end position="167"/>
    </location>
</feature>
<evidence type="ECO:0000313" key="2">
    <source>
        <dbReference type="EMBL" id="MPV35716.1"/>
    </source>
</evidence>
<evidence type="ECO:0000313" key="3">
    <source>
        <dbReference type="Proteomes" id="UP000437709"/>
    </source>
</evidence>
<dbReference type="EMBL" id="WHPC01000003">
    <property type="protein sequence ID" value="MPV35716.1"/>
    <property type="molecule type" value="Genomic_DNA"/>
</dbReference>
<dbReference type="PANTHER" id="PTHR43792:SF1">
    <property type="entry name" value="N-ACETYLTRANSFERASE DOMAIN-CONTAINING PROTEIN"/>
    <property type="match status" value="1"/>
</dbReference>
<dbReference type="Pfam" id="PF13302">
    <property type="entry name" value="Acetyltransf_3"/>
    <property type="match status" value="1"/>
</dbReference>
<protein>
    <submittedName>
        <fullName evidence="2">GNAT family N-acetyltransferase</fullName>
    </submittedName>
</protein>
<dbReference type="InterPro" id="IPR051531">
    <property type="entry name" value="N-acetyltransferase"/>
</dbReference>
<dbReference type="SUPFAM" id="SSF55729">
    <property type="entry name" value="Acyl-CoA N-acyltransferases (Nat)"/>
    <property type="match status" value="1"/>
</dbReference>
<organism evidence="2 3">
    <name type="scientific">Georgenia subflava</name>
    <dbReference type="NCBI Taxonomy" id="1622177"/>
    <lineage>
        <taxon>Bacteria</taxon>
        <taxon>Bacillati</taxon>
        <taxon>Actinomycetota</taxon>
        <taxon>Actinomycetes</taxon>
        <taxon>Micrococcales</taxon>
        <taxon>Bogoriellaceae</taxon>
        <taxon>Georgenia</taxon>
    </lineage>
</organism>
<sequence>MTEPTAPTVTLRPLLVRDADVIGSWAADPQFCREADWTVGLSVERHVDFWEHVARTPPAGLIRLAAVVEAELVGYVDLHGDEPGRRELGFTVGGRERWGRGLGVRVAAAGLSWGFRELGLDEVWAEAYDANERSVRILRRLGMRETGRGDAGTYLDRPTYYRQFTITASDR</sequence>
<dbReference type="Gene3D" id="3.40.630.30">
    <property type="match status" value="1"/>
</dbReference>
<dbReference type="PANTHER" id="PTHR43792">
    <property type="entry name" value="GNAT FAMILY, PUTATIVE (AFU_ORTHOLOGUE AFUA_3G00765)-RELATED-RELATED"/>
    <property type="match status" value="1"/>
</dbReference>
<dbReference type="OrthoDB" id="9795206at2"/>
<reference evidence="2 3" key="1">
    <citation type="submission" date="2019-10" db="EMBL/GenBank/DDBJ databases">
        <title>Georgenia wutianyii sp. nov. and Georgenia yuyongxinii sp. nov. isolated from plateau pika (Ochotona curzoniae) in the Qinghai-Tibet plateau of China.</title>
        <authorList>
            <person name="Tian Z."/>
        </authorList>
    </citation>
    <scope>NUCLEOTIDE SEQUENCE [LARGE SCALE GENOMIC DNA]</scope>
    <source>
        <strain evidence="2 3">JCM 19765</strain>
    </source>
</reference>
<name>A0A6N7EHT4_9MICO</name>
<gene>
    <name evidence="2" type="ORF">GB881_01395</name>
</gene>
<dbReference type="Proteomes" id="UP000437709">
    <property type="component" value="Unassembled WGS sequence"/>
</dbReference>
<dbReference type="InterPro" id="IPR000182">
    <property type="entry name" value="GNAT_dom"/>
</dbReference>
<keyword evidence="2" id="KW-0808">Transferase</keyword>
<dbReference type="RefSeq" id="WP_152195199.1">
    <property type="nucleotide sequence ID" value="NZ_VUKD01000003.1"/>
</dbReference>
<proteinExistence type="predicted"/>
<dbReference type="PROSITE" id="PS51186">
    <property type="entry name" value="GNAT"/>
    <property type="match status" value="1"/>
</dbReference>
<evidence type="ECO:0000259" key="1">
    <source>
        <dbReference type="PROSITE" id="PS51186"/>
    </source>
</evidence>
<comment type="caution">
    <text evidence="2">The sequence shown here is derived from an EMBL/GenBank/DDBJ whole genome shotgun (WGS) entry which is preliminary data.</text>
</comment>
<keyword evidence="3" id="KW-1185">Reference proteome</keyword>
<accession>A0A6N7EHT4</accession>
<dbReference type="AlphaFoldDB" id="A0A6N7EHT4"/>